<proteinExistence type="predicted"/>
<evidence type="ECO:0000256" key="1">
    <source>
        <dbReference type="ARBA" id="ARBA00004651"/>
    </source>
</evidence>
<evidence type="ECO:0000256" key="2">
    <source>
        <dbReference type="ARBA" id="ARBA00022475"/>
    </source>
</evidence>
<dbReference type="InterPro" id="IPR013525">
    <property type="entry name" value="ABC2_TM"/>
</dbReference>
<dbReference type="Proteomes" id="UP000244189">
    <property type="component" value="Unassembled WGS sequence"/>
</dbReference>
<feature type="transmembrane region" description="Helical" evidence="6">
    <location>
        <begin position="213"/>
        <end position="236"/>
    </location>
</feature>
<evidence type="ECO:0000259" key="7">
    <source>
        <dbReference type="Pfam" id="PF12698"/>
    </source>
</evidence>
<keyword evidence="4 6" id="KW-1133">Transmembrane helix</keyword>
<comment type="caution">
    <text evidence="8">The sequence shown here is derived from an EMBL/GenBank/DDBJ whole genome shotgun (WGS) entry which is preliminary data.</text>
</comment>
<dbReference type="RefSeq" id="WP_107959766.1">
    <property type="nucleotide sequence ID" value="NZ_QAOG01000008.1"/>
</dbReference>
<reference evidence="8 9" key="1">
    <citation type="submission" date="2018-04" db="EMBL/GenBank/DDBJ databases">
        <title>Genomic Encyclopedia of Type Strains, Phase III (KMG-III): the genomes of soil and plant-associated and newly described type strains.</title>
        <authorList>
            <person name="Whitman W."/>
        </authorList>
    </citation>
    <scope>NUCLEOTIDE SEQUENCE [LARGE SCALE GENOMIC DNA]</scope>
    <source>
        <strain evidence="8 9">MA101b</strain>
    </source>
</reference>
<feature type="transmembrane region" description="Helical" evidence="6">
    <location>
        <begin position="280"/>
        <end position="298"/>
    </location>
</feature>
<evidence type="ECO:0000313" key="8">
    <source>
        <dbReference type="EMBL" id="PTQ58502.1"/>
    </source>
</evidence>
<protein>
    <submittedName>
        <fullName evidence="8">ABC-2 type transport system permease protein</fullName>
    </submittedName>
</protein>
<sequence>MTFRHAFESALLEILRTRDLVAVAVVSVLFYAFYYPAPYAHQVVERLPIAVVDADRSVLSRAIIRNLQAAQEVEIAADAPDMLAARALVRSRQVEGILLIPHDVGASVAKGRPGAGIAVWLNGAYLLRAEAVGKTIATAIGATLEARTSGLATPGLAPVVTRPLFNTTEGYRDYIFPAVANIILQQTLLFAAARFVAERRRTGRWQLQRRTGLGVWAACATIGTLSALFYFGLIYWLQDIPHGGNIPALLLTVPLFAATVAAAALMVGSMVRSGDDALKLLIPTSIPFVFLSGFAWPLVAMPGWVQAIAWTIPATPAMHIFIPLNQMGASLGEVRGALAILVVQLAVFGSVAGYRLTRRARVRSAPVGP</sequence>
<keyword evidence="5 6" id="KW-0472">Membrane</keyword>
<dbReference type="PANTHER" id="PTHR30294:SF46">
    <property type="entry name" value="ABC TRANSPORTER PERMEASE"/>
    <property type="match status" value="1"/>
</dbReference>
<organism evidence="8 9">
    <name type="scientific">Sphingomonas aurantiaca</name>
    <dbReference type="NCBI Taxonomy" id="185949"/>
    <lineage>
        <taxon>Bacteria</taxon>
        <taxon>Pseudomonadati</taxon>
        <taxon>Pseudomonadota</taxon>
        <taxon>Alphaproteobacteria</taxon>
        <taxon>Sphingomonadales</taxon>
        <taxon>Sphingomonadaceae</taxon>
        <taxon>Sphingomonas</taxon>
    </lineage>
</organism>
<keyword evidence="3 6" id="KW-0812">Transmembrane</keyword>
<dbReference type="GO" id="GO:0140359">
    <property type="term" value="F:ABC-type transporter activity"/>
    <property type="evidence" value="ECO:0007669"/>
    <property type="project" value="InterPro"/>
</dbReference>
<evidence type="ECO:0000313" key="9">
    <source>
        <dbReference type="Proteomes" id="UP000244189"/>
    </source>
</evidence>
<feature type="domain" description="ABC-2 type transporter transmembrane" evidence="7">
    <location>
        <begin position="25"/>
        <end position="352"/>
    </location>
</feature>
<name>A0A2T5GGQ5_9SPHN</name>
<evidence type="ECO:0000256" key="6">
    <source>
        <dbReference type="SAM" id="Phobius"/>
    </source>
</evidence>
<gene>
    <name evidence="8" type="ORF">C8J26_3803</name>
</gene>
<evidence type="ECO:0000256" key="4">
    <source>
        <dbReference type="ARBA" id="ARBA00022989"/>
    </source>
</evidence>
<evidence type="ECO:0000256" key="3">
    <source>
        <dbReference type="ARBA" id="ARBA00022692"/>
    </source>
</evidence>
<comment type="subcellular location">
    <subcellularLocation>
        <location evidence="1">Cell membrane</location>
        <topology evidence="1">Multi-pass membrane protein</topology>
    </subcellularLocation>
</comment>
<keyword evidence="2" id="KW-1003">Cell membrane</keyword>
<evidence type="ECO:0000256" key="5">
    <source>
        <dbReference type="ARBA" id="ARBA00023136"/>
    </source>
</evidence>
<dbReference type="InterPro" id="IPR051449">
    <property type="entry name" value="ABC-2_transporter_component"/>
</dbReference>
<dbReference type="Gene3D" id="3.40.1710.10">
    <property type="entry name" value="abc type-2 transporter like domain"/>
    <property type="match status" value="1"/>
</dbReference>
<feature type="transmembrane region" description="Helical" evidence="6">
    <location>
        <begin position="20"/>
        <end position="37"/>
    </location>
</feature>
<dbReference type="PANTHER" id="PTHR30294">
    <property type="entry name" value="MEMBRANE COMPONENT OF ABC TRANSPORTER YHHJ-RELATED"/>
    <property type="match status" value="1"/>
</dbReference>
<keyword evidence="9" id="KW-1185">Reference proteome</keyword>
<dbReference type="AlphaFoldDB" id="A0A2T5GGQ5"/>
<feature type="transmembrane region" description="Helical" evidence="6">
    <location>
        <begin position="336"/>
        <end position="356"/>
    </location>
</feature>
<feature type="transmembrane region" description="Helical" evidence="6">
    <location>
        <begin position="248"/>
        <end position="268"/>
    </location>
</feature>
<dbReference type="GO" id="GO:0005886">
    <property type="term" value="C:plasma membrane"/>
    <property type="evidence" value="ECO:0007669"/>
    <property type="project" value="UniProtKB-SubCell"/>
</dbReference>
<feature type="transmembrane region" description="Helical" evidence="6">
    <location>
        <begin position="174"/>
        <end position="193"/>
    </location>
</feature>
<accession>A0A2T5GGQ5</accession>
<dbReference type="Pfam" id="PF12698">
    <property type="entry name" value="ABC2_membrane_3"/>
    <property type="match status" value="1"/>
</dbReference>
<dbReference type="EMBL" id="QAOG01000008">
    <property type="protein sequence ID" value="PTQ58502.1"/>
    <property type="molecule type" value="Genomic_DNA"/>
</dbReference>